<sequence length="348" mass="38658">MMNKKKTFFVRYCLGLLAMAMTIFVFNEKPLAVDEVKSEIGYYYEIAHPENQVTKGNAINLKMAPGQEQKVPITVVSTSDQDIVVDLSLNGARTNGSGGLEYGPTEFAKDDSMVDDLPDIAKVPEFVEIPAKSKVTFDLEITMPKEKYSGIVTGGLRFMERDQESKGNNEGAEVVNKMAMLVGVTLFMDESPVEPSLDMLAVEAGLFNYHNSFNLKIANQAPKIMSKLTLSAEITRKGQKEILYKSFKNLIQMTPNSIMKYPILLDGNLIESGGYTANVIMEDDKDNKWEWNQDFTVTKEQAKKLNDESVGVTEEPTDWKLIALGGAVAALLLVIVFLIVKNKKKATK</sequence>
<evidence type="ECO:0000259" key="1">
    <source>
        <dbReference type="Pfam" id="PF06030"/>
    </source>
</evidence>
<dbReference type="Pfam" id="PF06030">
    <property type="entry name" value="WxLIP_PGBD"/>
    <property type="match status" value="1"/>
</dbReference>
<feature type="domain" description="WxL Interacting Protein peptidoglycan binding" evidence="1">
    <location>
        <begin position="47"/>
        <end position="159"/>
    </location>
</feature>
<dbReference type="Pfam" id="PF11797">
    <property type="entry name" value="WxLIP_HBD"/>
    <property type="match status" value="1"/>
</dbReference>
<dbReference type="RefSeq" id="WP_136952335.1">
    <property type="nucleotide sequence ID" value="NZ_CP039712.1"/>
</dbReference>
<dbReference type="OrthoDB" id="2148359at2"/>
<dbReference type="KEGG" id="vao:FA707_00165"/>
<accession>A0A4D7CRK2</accession>
<evidence type="ECO:0000313" key="4">
    <source>
        <dbReference type="Proteomes" id="UP000298615"/>
    </source>
</evidence>
<name>A0A4D7CRK2_9ENTE</name>
<keyword evidence="4" id="KW-1185">Reference proteome</keyword>
<evidence type="ECO:0000313" key="3">
    <source>
        <dbReference type="EMBL" id="QCI85474.1"/>
    </source>
</evidence>
<dbReference type="InterPro" id="IPR010317">
    <property type="entry name" value="WxLIP_PGBD"/>
</dbReference>
<protein>
    <submittedName>
        <fullName evidence="3">DUF916 and DUF3324 domain-containing protein</fullName>
    </submittedName>
</protein>
<organism evidence="3 4">
    <name type="scientific">Vagococcus zengguangii</name>
    <dbReference type="NCBI Taxonomy" id="2571750"/>
    <lineage>
        <taxon>Bacteria</taxon>
        <taxon>Bacillati</taxon>
        <taxon>Bacillota</taxon>
        <taxon>Bacilli</taxon>
        <taxon>Lactobacillales</taxon>
        <taxon>Enterococcaceae</taxon>
        <taxon>Vagococcus</taxon>
    </lineage>
</organism>
<proteinExistence type="predicted"/>
<dbReference type="AlphaFoldDB" id="A0A4D7CRK2"/>
<evidence type="ECO:0000259" key="2">
    <source>
        <dbReference type="Pfam" id="PF11797"/>
    </source>
</evidence>
<gene>
    <name evidence="3" type="ORF">FA707_00165</name>
</gene>
<dbReference type="Proteomes" id="UP000298615">
    <property type="component" value="Chromosome"/>
</dbReference>
<dbReference type="InterPro" id="IPR021759">
    <property type="entry name" value="WxLIP_HBD"/>
</dbReference>
<dbReference type="EMBL" id="CP039712">
    <property type="protein sequence ID" value="QCI85474.1"/>
    <property type="molecule type" value="Genomic_DNA"/>
</dbReference>
<reference evidence="3 4" key="1">
    <citation type="submission" date="2019-04" db="EMBL/GenBank/DDBJ databases">
        <title>Vagococcus sp. nov., isolated from faeces of yaks (Bos grunniens).</title>
        <authorList>
            <person name="Ge Y."/>
        </authorList>
    </citation>
    <scope>NUCLEOTIDE SEQUENCE [LARGE SCALE GENOMIC DNA]</scope>
    <source>
        <strain evidence="3 4">MN-17</strain>
    </source>
</reference>
<feature type="domain" description="WxL Interacting Protein host binding" evidence="2">
    <location>
        <begin position="170"/>
        <end position="306"/>
    </location>
</feature>